<gene>
    <name evidence="1" type="ORF">B5E75_09940</name>
</gene>
<reference evidence="1 2" key="1">
    <citation type="journal article" date="2018" name="BMC Genomics">
        <title>Whole genome sequencing and function prediction of 133 gut anaerobes isolated from chicken caecum in pure cultures.</title>
        <authorList>
            <person name="Medvecky M."/>
            <person name="Cejkova D."/>
            <person name="Polansky O."/>
            <person name="Karasova D."/>
            <person name="Kubasova T."/>
            <person name="Cizek A."/>
            <person name="Rychlik I."/>
        </authorList>
    </citation>
    <scope>NUCLEOTIDE SEQUENCE [LARGE SCALE GENOMIC DNA]</scope>
    <source>
        <strain evidence="1 2">An13</strain>
    </source>
</reference>
<proteinExistence type="predicted"/>
<keyword evidence="2" id="KW-1185">Reference proteome</keyword>
<dbReference type="EMBL" id="NFLJ01000029">
    <property type="protein sequence ID" value="OUQ33514.1"/>
    <property type="molecule type" value="Genomic_DNA"/>
</dbReference>
<dbReference type="AlphaFoldDB" id="A0A1Y4SUD6"/>
<organism evidence="1 2">
    <name type="scientific">Massilimicrobiota timonensis</name>
    <dbReference type="NCBI Taxonomy" id="1776392"/>
    <lineage>
        <taxon>Bacteria</taxon>
        <taxon>Bacillati</taxon>
        <taxon>Bacillota</taxon>
        <taxon>Erysipelotrichia</taxon>
        <taxon>Erysipelotrichales</taxon>
        <taxon>Erysipelotrichaceae</taxon>
        <taxon>Massilimicrobiota</taxon>
    </lineage>
</organism>
<evidence type="ECO:0000313" key="2">
    <source>
        <dbReference type="Proteomes" id="UP000195305"/>
    </source>
</evidence>
<name>A0A1Y4SUD6_9FIRM</name>
<dbReference type="Proteomes" id="UP000195305">
    <property type="component" value="Unassembled WGS sequence"/>
</dbReference>
<evidence type="ECO:0000313" key="1">
    <source>
        <dbReference type="EMBL" id="OUQ33514.1"/>
    </source>
</evidence>
<protein>
    <submittedName>
        <fullName evidence="1">Uncharacterized protein</fullName>
    </submittedName>
</protein>
<sequence length="130" mass="15158">MIEDDEFVLVKPHRSSLDDYAVKTIKIMDRGISFYGDVDNINTLVFSEYPYYVEPPKKYLPFSYRIVSGLADKIVMAQCYDTNEDIMALAYAIEQNKDVYMIGNEYELYDILNQQKIKHIENYGELESAV</sequence>
<dbReference type="Gene3D" id="3.40.50.450">
    <property type="match status" value="1"/>
</dbReference>
<dbReference type="RefSeq" id="WP_087358819.1">
    <property type="nucleotide sequence ID" value="NZ_NFLJ01000029.1"/>
</dbReference>
<comment type="caution">
    <text evidence="1">The sequence shown here is derived from an EMBL/GenBank/DDBJ whole genome shotgun (WGS) entry which is preliminary data.</text>
</comment>
<accession>A0A1Y4SUD6</accession>